<keyword evidence="1" id="KW-0812">Transmembrane</keyword>
<organism evidence="2 3">
    <name type="scientific">Lacticaseibacillus thailandensis DSM 22698 = JCM 13996</name>
    <dbReference type="NCBI Taxonomy" id="1423810"/>
    <lineage>
        <taxon>Bacteria</taxon>
        <taxon>Bacillati</taxon>
        <taxon>Bacillota</taxon>
        <taxon>Bacilli</taxon>
        <taxon>Lactobacillales</taxon>
        <taxon>Lactobacillaceae</taxon>
        <taxon>Lacticaseibacillus</taxon>
    </lineage>
</organism>
<evidence type="ECO:0000256" key="1">
    <source>
        <dbReference type="SAM" id="Phobius"/>
    </source>
</evidence>
<dbReference type="RefSeq" id="WP_156321789.1">
    <property type="nucleotide sequence ID" value="NZ_AYZK01000001.1"/>
</dbReference>
<gene>
    <name evidence="2" type="ORF">FD19_GL000121</name>
</gene>
<feature type="transmembrane region" description="Helical" evidence="1">
    <location>
        <begin position="88"/>
        <end position="107"/>
    </location>
</feature>
<sequence>MMKRLAWILRGIDALLVVVAVILMIIATGPVVTHWNGLGNVDATGSKWMLLLIPMVLIVYNEISLWYARRVRRHDGTDQIPLVLVNEWRYVVGALVLLVLGLVFMPMQAGLHFF</sequence>
<name>A0A0R2CCX4_9LACO</name>
<feature type="transmembrane region" description="Helical" evidence="1">
    <location>
        <begin position="48"/>
        <end position="68"/>
    </location>
</feature>
<dbReference type="EMBL" id="AYZK01000001">
    <property type="protein sequence ID" value="KRM87844.1"/>
    <property type="molecule type" value="Genomic_DNA"/>
</dbReference>
<dbReference type="STRING" id="1423810.FD19_GL000121"/>
<keyword evidence="1" id="KW-0472">Membrane</keyword>
<evidence type="ECO:0008006" key="4">
    <source>
        <dbReference type="Google" id="ProtNLM"/>
    </source>
</evidence>
<dbReference type="Proteomes" id="UP000051789">
    <property type="component" value="Unassembled WGS sequence"/>
</dbReference>
<dbReference type="AlphaFoldDB" id="A0A0R2CCX4"/>
<keyword evidence="3" id="KW-1185">Reference proteome</keyword>
<reference evidence="2 3" key="1">
    <citation type="journal article" date="2015" name="Genome Announc.">
        <title>Expanding the biotechnology potential of lactobacilli through comparative genomics of 213 strains and associated genera.</title>
        <authorList>
            <person name="Sun Z."/>
            <person name="Harris H.M."/>
            <person name="McCann A."/>
            <person name="Guo C."/>
            <person name="Argimon S."/>
            <person name="Zhang W."/>
            <person name="Yang X."/>
            <person name="Jeffery I.B."/>
            <person name="Cooney J.C."/>
            <person name="Kagawa T.F."/>
            <person name="Liu W."/>
            <person name="Song Y."/>
            <person name="Salvetti E."/>
            <person name="Wrobel A."/>
            <person name="Rasinkangas P."/>
            <person name="Parkhill J."/>
            <person name="Rea M.C."/>
            <person name="O'Sullivan O."/>
            <person name="Ritari J."/>
            <person name="Douillard F.P."/>
            <person name="Paul Ross R."/>
            <person name="Yang R."/>
            <person name="Briner A.E."/>
            <person name="Felis G.E."/>
            <person name="de Vos W.M."/>
            <person name="Barrangou R."/>
            <person name="Klaenhammer T.R."/>
            <person name="Caufield P.W."/>
            <person name="Cui Y."/>
            <person name="Zhang H."/>
            <person name="O'Toole P.W."/>
        </authorList>
    </citation>
    <scope>NUCLEOTIDE SEQUENCE [LARGE SCALE GENOMIC DNA]</scope>
    <source>
        <strain evidence="2 3">DSM 22698</strain>
    </source>
</reference>
<feature type="transmembrane region" description="Helical" evidence="1">
    <location>
        <begin position="7"/>
        <end position="28"/>
    </location>
</feature>
<comment type="caution">
    <text evidence="2">The sequence shown here is derived from an EMBL/GenBank/DDBJ whole genome shotgun (WGS) entry which is preliminary data.</text>
</comment>
<evidence type="ECO:0000313" key="3">
    <source>
        <dbReference type="Proteomes" id="UP000051789"/>
    </source>
</evidence>
<protein>
    <recommendedName>
        <fullName evidence="4">DUF1648 domain-containing protein</fullName>
    </recommendedName>
</protein>
<keyword evidence="1" id="KW-1133">Transmembrane helix</keyword>
<proteinExistence type="predicted"/>
<evidence type="ECO:0000313" key="2">
    <source>
        <dbReference type="EMBL" id="KRM87844.1"/>
    </source>
</evidence>
<dbReference type="OrthoDB" id="2318339at2"/>
<dbReference type="PATRIC" id="fig|1423810.4.peg.122"/>
<accession>A0A0R2CCX4</accession>